<dbReference type="AlphaFoldDB" id="G9YSE1"/>
<gene>
    <name evidence="1" type="ORF">HMPREF0372_02418</name>
</gene>
<accession>G9YSE1</accession>
<dbReference type="GeneID" id="68929675"/>
<proteinExistence type="predicted"/>
<dbReference type="SUPFAM" id="SSF51306">
    <property type="entry name" value="LexA/Signal peptidase"/>
    <property type="match status" value="1"/>
</dbReference>
<sequence length="96" mass="10462">MNLSPSLTADLAGLARKYAARRLVLFGSRARGDNSQIAVVSAGDEYTLKRAYCGKGYVELRAESPTFSPIILRRKELDPLNYEVIGLAVAFLSGIQ</sequence>
<name>G9YSE1_FLAPL</name>
<organism evidence="1 2">
    <name type="scientific">Flavonifractor plautii ATCC 29863</name>
    <dbReference type="NCBI Taxonomy" id="411475"/>
    <lineage>
        <taxon>Bacteria</taxon>
        <taxon>Bacillati</taxon>
        <taxon>Bacillota</taxon>
        <taxon>Clostridia</taxon>
        <taxon>Eubacteriales</taxon>
        <taxon>Oscillospiraceae</taxon>
        <taxon>Flavonifractor</taxon>
    </lineage>
</organism>
<evidence type="ECO:0000313" key="2">
    <source>
        <dbReference type="Proteomes" id="UP000004459"/>
    </source>
</evidence>
<dbReference type="EMBL" id="AGCK01000208">
    <property type="protein sequence ID" value="EHM46137.1"/>
    <property type="molecule type" value="Genomic_DNA"/>
</dbReference>
<protein>
    <recommendedName>
        <fullName evidence="3">Peptidase S24/S26A/S26B/S26C domain-containing protein</fullName>
    </recommendedName>
</protein>
<dbReference type="InterPro" id="IPR036286">
    <property type="entry name" value="LexA/Signal_pep-like_sf"/>
</dbReference>
<evidence type="ECO:0000313" key="1">
    <source>
        <dbReference type="EMBL" id="EHM46137.1"/>
    </source>
</evidence>
<dbReference type="Proteomes" id="UP000004459">
    <property type="component" value="Unassembled WGS sequence"/>
</dbReference>
<dbReference type="Gene3D" id="2.10.109.10">
    <property type="entry name" value="Umud Fragment, subunit A"/>
    <property type="match status" value="1"/>
</dbReference>
<reference evidence="1 2" key="1">
    <citation type="submission" date="2011-08" db="EMBL/GenBank/DDBJ databases">
        <authorList>
            <person name="Weinstock G."/>
            <person name="Sodergren E."/>
            <person name="Clifton S."/>
            <person name="Fulton L."/>
            <person name="Fulton B."/>
            <person name="Courtney L."/>
            <person name="Fronick C."/>
            <person name="Harrison M."/>
            <person name="Strong C."/>
            <person name="Farmer C."/>
            <person name="Delahaunty K."/>
            <person name="Markovic C."/>
            <person name="Hall O."/>
            <person name="Minx P."/>
            <person name="Tomlinson C."/>
            <person name="Mitreva M."/>
            <person name="Hou S."/>
            <person name="Chen J."/>
            <person name="Wollam A."/>
            <person name="Pepin K.H."/>
            <person name="Johnson M."/>
            <person name="Bhonagiri V."/>
            <person name="Zhang X."/>
            <person name="Suruliraj S."/>
            <person name="Warren W."/>
            <person name="Chinwalla A."/>
            <person name="Mardis E.R."/>
            <person name="Wilson R.K."/>
        </authorList>
    </citation>
    <scope>NUCLEOTIDE SEQUENCE [LARGE SCALE GENOMIC DNA]</scope>
    <source>
        <strain evidence="1 2">ATCC 29863</strain>
    </source>
</reference>
<dbReference type="HOGENOM" id="CLU_2355588_0_0_9"/>
<comment type="caution">
    <text evidence="1">The sequence shown here is derived from an EMBL/GenBank/DDBJ whole genome shotgun (WGS) entry which is preliminary data.</text>
</comment>
<dbReference type="PATRIC" id="fig|411475.3.peg.2090"/>
<dbReference type="RefSeq" id="WP_007491980.1">
    <property type="nucleotide sequence ID" value="NZ_JH417791.1"/>
</dbReference>
<evidence type="ECO:0008006" key="3">
    <source>
        <dbReference type="Google" id="ProtNLM"/>
    </source>
</evidence>